<proteinExistence type="predicted"/>
<dbReference type="Proteomes" id="UP001250214">
    <property type="component" value="Unassembled WGS sequence"/>
</dbReference>
<dbReference type="EMBL" id="JAVLVT010000003">
    <property type="protein sequence ID" value="MDS1270178.1"/>
    <property type="molecule type" value="Genomic_DNA"/>
</dbReference>
<dbReference type="PANTHER" id="PTHR33627">
    <property type="entry name" value="TRANSPOSASE"/>
    <property type="match status" value="1"/>
</dbReference>
<evidence type="ECO:0000313" key="2">
    <source>
        <dbReference type="EMBL" id="MDS1270178.1"/>
    </source>
</evidence>
<dbReference type="InterPro" id="IPR039365">
    <property type="entry name" value="IS701-like"/>
</dbReference>
<sequence length="249" mass="27216">MDDRRACRGPDRTRRLLNRAAWDEMAAMNQVRKFAAAGLDEATRRNRRTGGLRVGALAETGQETHGSTTAGVKRQYMGCAGRVANGINTVHRSYVRDKARHTLIGARQWIPAGQGTDAVTSLVIGLPLDLWFRTKGQLALDIGEDAWADGRAFDAICGDEVYGSCTELRDFREGRRQAYVLRVASSCMIPLSPGTRVRCADAVKQLANAQQEALEQAQARLPRCGLCTHPTTGQSPTCPWCGHPQPPTD</sequence>
<dbReference type="Pfam" id="PF13546">
    <property type="entry name" value="DDE_5"/>
    <property type="match status" value="1"/>
</dbReference>
<evidence type="ECO:0000313" key="3">
    <source>
        <dbReference type="Proteomes" id="UP001250214"/>
    </source>
</evidence>
<name>A0ABU2H4E4_9ACTN</name>
<organism evidence="2 3">
    <name type="scientific">Lipingzhangella rawalii</name>
    <dbReference type="NCBI Taxonomy" id="2055835"/>
    <lineage>
        <taxon>Bacteria</taxon>
        <taxon>Bacillati</taxon>
        <taxon>Actinomycetota</taxon>
        <taxon>Actinomycetes</taxon>
        <taxon>Streptosporangiales</taxon>
        <taxon>Nocardiopsidaceae</taxon>
        <taxon>Lipingzhangella</taxon>
    </lineage>
</organism>
<reference evidence="3" key="1">
    <citation type="submission" date="2023-07" db="EMBL/GenBank/DDBJ databases">
        <title>Novel species in the genus Lipingzhangella isolated from Sambhar Salt Lake.</title>
        <authorList>
            <person name="Jiya N."/>
            <person name="Kajale S."/>
            <person name="Sharma A."/>
        </authorList>
    </citation>
    <scope>NUCLEOTIDE SEQUENCE [LARGE SCALE GENOMIC DNA]</scope>
    <source>
        <strain evidence="3">LS1_29</strain>
    </source>
</reference>
<dbReference type="RefSeq" id="WP_310912086.1">
    <property type="nucleotide sequence ID" value="NZ_JAVLVT010000003.1"/>
</dbReference>
<accession>A0ABU2H4E4</accession>
<evidence type="ECO:0000259" key="1">
    <source>
        <dbReference type="Pfam" id="PF13546"/>
    </source>
</evidence>
<dbReference type="InterPro" id="IPR038721">
    <property type="entry name" value="IS701-like_DDE_dom"/>
</dbReference>
<keyword evidence="3" id="KW-1185">Reference proteome</keyword>
<comment type="caution">
    <text evidence="2">The sequence shown here is derived from an EMBL/GenBank/DDBJ whole genome shotgun (WGS) entry which is preliminary data.</text>
</comment>
<protein>
    <submittedName>
        <fullName evidence="2">Transposase</fullName>
    </submittedName>
</protein>
<dbReference type="PANTHER" id="PTHR33627:SF1">
    <property type="entry name" value="TRANSPOSASE"/>
    <property type="match status" value="1"/>
</dbReference>
<gene>
    <name evidence="2" type="ORF">RIF23_07710</name>
</gene>
<feature type="domain" description="Transposase IS701-like DDE" evidence="1">
    <location>
        <begin position="11"/>
        <end position="186"/>
    </location>
</feature>